<proteinExistence type="inferred from homology"/>
<evidence type="ECO:0000256" key="1">
    <source>
        <dbReference type="ARBA" id="ARBA00003469"/>
    </source>
</evidence>
<feature type="domain" description="SsuA/THI5-like" evidence="12">
    <location>
        <begin position="10"/>
        <end position="188"/>
    </location>
</feature>
<evidence type="ECO:0000256" key="5">
    <source>
        <dbReference type="ARBA" id="ARBA00022679"/>
    </source>
</evidence>
<dbReference type="EMBL" id="ATBP01000677">
    <property type="protein sequence ID" value="ETR69311.1"/>
    <property type="molecule type" value="Genomic_DNA"/>
</dbReference>
<comment type="function">
    <text evidence="1">Responsible for the formation of the pyrimidine heterocycle in the thiamine biosynthesis pathway. Catalyzes the formation of hydroxymethylpyrimidine phosphate (HMP-P) from histidine and pyridoxal phosphate (PLP). The protein uses PLP and the active site histidine to form HMP-P, generating an inactive enzyme. The enzyme can only undergo a single turnover, which suggests it is a suicide enzyme.</text>
</comment>
<comment type="pathway">
    <text evidence="2">Cofactor biosynthesis; thiamine diphosphate biosynthesis.</text>
</comment>
<gene>
    <name evidence="13" type="ORF">OMM_04007</name>
</gene>
<protein>
    <recommendedName>
        <fullName evidence="10">Thiamine pyrimidine synthase</fullName>
    </recommendedName>
</protein>
<dbReference type="PANTHER" id="PTHR31528:SF1">
    <property type="entry name" value="4-AMINO-5-HYDROXYMETHYL-2-METHYLPYRIMIDINE PHOSPHATE SYNTHASE THI11-RELATED"/>
    <property type="match status" value="1"/>
</dbReference>
<comment type="caution">
    <text evidence="13">The sequence shown here is derived from an EMBL/GenBank/DDBJ whole genome shotgun (WGS) entry which is preliminary data.</text>
</comment>
<dbReference type="InterPro" id="IPR027939">
    <property type="entry name" value="NMT1/THI5"/>
</dbReference>
<dbReference type="InterPro" id="IPR015168">
    <property type="entry name" value="SsuA/THI5"/>
</dbReference>
<dbReference type="SUPFAM" id="SSF53850">
    <property type="entry name" value="Periplasmic binding protein-like II"/>
    <property type="match status" value="1"/>
</dbReference>
<dbReference type="GO" id="GO:0046872">
    <property type="term" value="F:metal ion binding"/>
    <property type="evidence" value="ECO:0007669"/>
    <property type="project" value="UniProtKB-KW"/>
</dbReference>
<comment type="catalytic activity">
    <reaction evidence="11">
        <text>N(6)-(pyridoxal phosphate)-L-lysyl-[4-amino-5-hydroxymethyl-2-methylpyrimidine phosphate synthase] + L-histidyl-[4-amino-5-hydroxymethyl-2-methylpyrimidine phosphate synthase] + 2 Fe(3+) + 4 H2O = L-lysyl-[4-amino-5-hydroxymethyl-2-methylpyrimidine phosphate synthase] + (2S)-2-amino-5-hydroxy-4-oxopentanoyl-[4-amino-5-hydroxymethyl-2-methylpyrimidine phosphate synthase] + 4-amino-2-methyl-5-(phosphooxymethyl)pyrimidine + 3-oxopropanoate + 2 Fe(2+) + 2 H(+)</text>
        <dbReference type="Rhea" id="RHEA:65756"/>
        <dbReference type="Rhea" id="RHEA-COMP:16892"/>
        <dbReference type="Rhea" id="RHEA-COMP:16893"/>
        <dbReference type="Rhea" id="RHEA-COMP:16894"/>
        <dbReference type="Rhea" id="RHEA-COMP:16895"/>
        <dbReference type="ChEBI" id="CHEBI:15377"/>
        <dbReference type="ChEBI" id="CHEBI:15378"/>
        <dbReference type="ChEBI" id="CHEBI:29033"/>
        <dbReference type="ChEBI" id="CHEBI:29034"/>
        <dbReference type="ChEBI" id="CHEBI:29969"/>
        <dbReference type="ChEBI" id="CHEBI:29979"/>
        <dbReference type="ChEBI" id="CHEBI:33190"/>
        <dbReference type="ChEBI" id="CHEBI:58354"/>
        <dbReference type="ChEBI" id="CHEBI:143915"/>
        <dbReference type="ChEBI" id="CHEBI:157692"/>
    </reaction>
    <physiologicalReaction direction="left-to-right" evidence="11">
        <dbReference type="Rhea" id="RHEA:65757"/>
    </physiologicalReaction>
</comment>
<keyword evidence="9" id="KW-0408">Iron</keyword>
<organism evidence="13 14">
    <name type="scientific">Candidatus Magnetoglobus multicellularis str. Araruama</name>
    <dbReference type="NCBI Taxonomy" id="890399"/>
    <lineage>
        <taxon>Bacteria</taxon>
        <taxon>Pseudomonadati</taxon>
        <taxon>Thermodesulfobacteriota</taxon>
        <taxon>Desulfobacteria</taxon>
        <taxon>Desulfobacterales</taxon>
        <taxon>Desulfobacteraceae</taxon>
        <taxon>Candidatus Magnetoglobus</taxon>
    </lineage>
</organism>
<evidence type="ECO:0000256" key="2">
    <source>
        <dbReference type="ARBA" id="ARBA00004948"/>
    </source>
</evidence>
<dbReference type="AlphaFoldDB" id="A0A1V1P3C6"/>
<sequence>MVPSISICRILCSHRKGFYEQEGLQVVLKERNTQKSHIQSVIDEEAEYGVADAGLLLGRMLGKPVVLLKQIFQHSPLVFIALKSSNILSPFDMYGQKVMMDIEGHSIIPLIALIHDTIGNTKALTTTRHSFNIEDLISGKVNFFLILMAMMAWACQKSVFQVQVQSYWSITCFMCDIVIRTVIQMMRHHGRNGQGLPIQGLKNIFRNWLKVGSSV</sequence>
<name>A0A1V1P3C6_9BACT</name>
<evidence type="ECO:0000259" key="12">
    <source>
        <dbReference type="Pfam" id="PF09084"/>
    </source>
</evidence>
<evidence type="ECO:0000256" key="8">
    <source>
        <dbReference type="ARBA" id="ARBA00022977"/>
    </source>
</evidence>
<evidence type="ECO:0000256" key="10">
    <source>
        <dbReference type="ARBA" id="ARBA00033171"/>
    </source>
</evidence>
<evidence type="ECO:0000256" key="11">
    <source>
        <dbReference type="ARBA" id="ARBA00048179"/>
    </source>
</evidence>
<accession>A0A1V1P3C6</accession>
<evidence type="ECO:0000313" key="13">
    <source>
        <dbReference type="EMBL" id="ETR69311.1"/>
    </source>
</evidence>
<dbReference type="PANTHER" id="PTHR31528">
    <property type="entry name" value="4-AMINO-5-HYDROXYMETHYL-2-METHYLPYRIMIDINE PHOSPHATE SYNTHASE THI11-RELATED"/>
    <property type="match status" value="1"/>
</dbReference>
<keyword evidence="5" id="KW-0808">Transferase</keyword>
<keyword evidence="6" id="KW-0479">Metal-binding</keyword>
<dbReference type="GO" id="GO:0016740">
    <property type="term" value="F:transferase activity"/>
    <property type="evidence" value="ECO:0007669"/>
    <property type="project" value="UniProtKB-KW"/>
</dbReference>
<evidence type="ECO:0000256" key="7">
    <source>
        <dbReference type="ARBA" id="ARBA00022898"/>
    </source>
</evidence>
<reference evidence="14" key="1">
    <citation type="submission" date="2012-11" db="EMBL/GenBank/DDBJ databases">
        <authorList>
            <person name="Lucero-Rivera Y.E."/>
            <person name="Tovar-Ramirez D."/>
        </authorList>
    </citation>
    <scope>NUCLEOTIDE SEQUENCE [LARGE SCALE GENOMIC DNA]</scope>
    <source>
        <strain evidence="14">Araruama</strain>
    </source>
</reference>
<keyword evidence="8" id="KW-0784">Thiamine biosynthesis</keyword>
<evidence type="ECO:0000256" key="3">
    <source>
        <dbReference type="ARBA" id="ARBA00009406"/>
    </source>
</evidence>
<comment type="subunit">
    <text evidence="4">Homodimer.</text>
</comment>
<comment type="similarity">
    <text evidence="3">Belongs to the NMT1/THI5 family.</text>
</comment>
<evidence type="ECO:0000256" key="9">
    <source>
        <dbReference type="ARBA" id="ARBA00023004"/>
    </source>
</evidence>
<dbReference type="Gene3D" id="3.40.190.10">
    <property type="entry name" value="Periplasmic binding protein-like II"/>
    <property type="match status" value="2"/>
</dbReference>
<dbReference type="Proteomes" id="UP000189670">
    <property type="component" value="Unassembled WGS sequence"/>
</dbReference>
<evidence type="ECO:0000256" key="6">
    <source>
        <dbReference type="ARBA" id="ARBA00022723"/>
    </source>
</evidence>
<dbReference type="Pfam" id="PF09084">
    <property type="entry name" value="NMT1"/>
    <property type="match status" value="1"/>
</dbReference>
<evidence type="ECO:0000256" key="4">
    <source>
        <dbReference type="ARBA" id="ARBA00011738"/>
    </source>
</evidence>
<evidence type="ECO:0000313" key="14">
    <source>
        <dbReference type="Proteomes" id="UP000189670"/>
    </source>
</evidence>
<keyword evidence="7" id="KW-0663">Pyridoxal phosphate</keyword>
<dbReference type="GO" id="GO:0009228">
    <property type="term" value="P:thiamine biosynthetic process"/>
    <property type="evidence" value="ECO:0007669"/>
    <property type="project" value="UniProtKB-KW"/>
</dbReference>